<keyword evidence="4 13" id="KW-0894">Sodium channel</keyword>
<evidence type="ECO:0000256" key="13">
    <source>
        <dbReference type="RuleBase" id="RU000679"/>
    </source>
</evidence>
<keyword evidence="8 13" id="KW-0406">Ion transport</keyword>
<keyword evidence="10" id="KW-0325">Glycoprotein</keyword>
<sequence length="1004" mass="112456">MALRKRKMKRVKRSLKEQVHADFMEFAEHTSAHGIPRLRSSKNVCRKTLWILLFFACMAAFSVQAVLIAKKFMRNEKIVSVELKFERIPFPAVTVCNLNPYKNSLARGISSIQATLAAFDEAMIATKEKPQSGRVKRQVELLPVDDNVETTTSPLWTTTEPHLVDRRLVKPKMVKCRCSRSSSECFMDRSAENRCICFWNVNSRDYWPCYHTSHWTNDSCSNCQERSGTCVLPDNVERAMDSSDGRPCVCQNISSLCAIVNPEFDRFDWSQLALAPAFDELDVGSGEGEPDPTGANEGEIEATYGGVEPTESVTQATTDAPPEVYIPVVTRKWLATPTRSPCNCPDTSGSCVVSDDPNAISACICVHDVSVTAQPFFSCAVTQLWEEKRCGQCTTHGYCAYPIFPVDEQLWSTGCLCHRSHYFCIAVDTSDSEGSGGGYVLDAVPTRSLTLNREKRQAVEEESSQLRSARNKDSLKPAYTSCDCRTDMDCKALDIYRAPEENDTICLCFYNTQLKNGAVWPCYPPYMWHRRRCFSCMGIGSCAYVPGGQDGGKHACICVDIIRMCVRVDELNPDSIEDLRSNDTDPVYSKLGPNLGAGILRIWEIPTTQIPISQAERQFKQAMGFEGMKDPVAIVNKARENLVFAVAKMNESEKSSLSYSKTEFITKCSFNGRECSIDTDFTLFLDPSFGNCYTFNFNPTENITSERSGPSYGLRFQVFANISDYLPTTEAAGARLTVHPQGEQPFPDTFGYGAPTGFVSSFGIHLKRMVRLPAPYGDCIVDGKNDDYIYRDKSYSTEGCHRSCVQRYLVEKCGCGDPRFPRFRDSDNCPVDEPLLRECLQQEIAYTARRRNELNCHCPQPCTQLVYSVSYSASKWPAGPTQINDCPKGLTPTQCLDYFREQGAMVEIYFEELNYESLLESEAYGLPNLLSDFGGQLGLWMGVSVITVMEAWILLWDLLITICCCRRGPRTTRLNGPIADDDDIEIEGPFYVIENGTKEVVSTP</sequence>
<dbReference type="GO" id="GO:0005886">
    <property type="term" value="C:plasma membrane"/>
    <property type="evidence" value="ECO:0007669"/>
    <property type="project" value="TreeGrafter"/>
</dbReference>
<dbReference type="InterPro" id="IPR020903">
    <property type="entry name" value="ENaC_CS"/>
</dbReference>
<keyword evidence="5 13" id="KW-0812">Transmembrane</keyword>
<evidence type="ECO:0000256" key="3">
    <source>
        <dbReference type="ARBA" id="ARBA00022448"/>
    </source>
</evidence>
<evidence type="ECO:0000256" key="7">
    <source>
        <dbReference type="ARBA" id="ARBA00023053"/>
    </source>
</evidence>
<keyword evidence="6 14" id="KW-1133">Transmembrane helix</keyword>
<accession>A0A914WNW3</accession>
<dbReference type="FunFam" id="1.10.287.770:FF:000001">
    <property type="entry name" value="Acid-sensing ion channel subunit 1"/>
    <property type="match status" value="1"/>
</dbReference>
<evidence type="ECO:0000256" key="6">
    <source>
        <dbReference type="ARBA" id="ARBA00022989"/>
    </source>
</evidence>
<dbReference type="Pfam" id="PF00858">
    <property type="entry name" value="ASC"/>
    <property type="match status" value="2"/>
</dbReference>
<keyword evidence="12 13" id="KW-0407">Ion channel</keyword>
<evidence type="ECO:0000256" key="4">
    <source>
        <dbReference type="ARBA" id="ARBA00022461"/>
    </source>
</evidence>
<evidence type="ECO:0000256" key="5">
    <source>
        <dbReference type="ARBA" id="ARBA00022692"/>
    </source>
</evidence>
<evidence type="ECO:0000256" key="11">
    <source>
        <dbReference type="ARBA" id="ARBA00023201"/>
    </source>
</evidence>
<dbReference type="AlphaFoldDB" id="A0A914WNW3"/>
<evidence type="ECO:0000313" key="16">
    <source>
        <dbReference type="WBParaSite" id="PSAMB.scaffold461size50299.g6259.t2"/>
    </source>
</evidence>
<dbReference type="WBParaSite" id="PSAMB.scaffold461size50299.g6259.t2">
    <property type="protein sequence ID" value="PSAMB.scaffold461size50299.g6259.t2"/>
    <property type="gene ID" value="PSAMB.scaffold461size50299.g6259"/>
</dbReference>
<reference evidence="16" key="1">
    <citation type="submission" date="2022-11" db="UniProtKB">
        <authorList>
            <consortium name="WormBaseParasite"/>
        </authorList>
    </citation>
    <scope>IDENTIFICATION</scope>
</reference>
<keyword evidence="9 14" id="KW-0472">Membrane</keyword>
<dbReference type="PROSITE" id="PS01206">
    <property type="entry name" value="ASC"/>
    <property type="match status" value="1"/>
</dbReference>
<keyword evidence="3 13" id="KW-0813">Transport</keyword>
<keyword evidence="15" id="KW-1185">Reference proteome</keyword>
<dbReference type="InterPro" id="IPR001873">
    <property type="entry name" value="ENaC"/>
</dbReference>
<evidence type="ECO:0000256" key="12">
    <source>
        <dbReference type="ARBA" id="ARBA00023303"/>
    </source>
</evidence>
<keyword evidence="7" id="KW-0915">Sodium</keyword>
<dbReference type="Proteomes" id="UP000887566">
    <property type="component" value="Unplaced"/>
</dbReference>
<evidence type="ECO:0000256" key="10">
    <source>
        <dbReference type="ARBA" id="ARBA00023180"/>
    </source>
</evidence>
<organism evidence="15 16">
    <name type="scientific">Plectus sambesii</name>
    <dbReference type="NCBI Taxonomy" id="2011161"/>
    <lineage>
        <taxon>Eukaryota</taxon>
        <taxon>Metazoa</taxon>
        <taxon>Ecdysozoa</taxon>
        <taxon>Nematoda</taxon>
        <taxon>Chromadorea</taxon>
        <taxon>Plectida</taxon>
        <taxon>Plectina</taxon>
        <taxon>Plectoidea</taxon>
        <taxon>Plectidae</taxon>
        <taxon>Plectus</taxon>
    </lineage>
</organism>
<dbReference type="Gene3D" id="1.10.287.770">
    <property type="entry name" value="YojJ-like"/>
    <property type="match status" value="1"/>
</dbReference>
<evidence type="ECO:0000256" key="9">
    <source>
        <dbReference type="ARBA" id="ARBA00023136"/>
    </source>
</evidence>
<feature type="transmembrane region" description="Helical" evidence="14">
    <location>
        <begin position="937"/>
        <end position="960"/>
    </location>
</feature>
<evidence type="ECO:0000256" key="14">
    <source>
        <dbReference type="SAM" id="Phobius"/>
    </source>
</evidence>
<comment type="subcellular location">
    <subcellularLocation>
        <location evidence="1">Membrane</location>
        <topology evidence="1">Multi-pass membrane protein</topology>
    </subcellularLocation>
</comment>
<name>A0A914WNW3_9BILA</name>
<dbReference type="GO" id="GO:0015280">
    <property type="term" value="F:ligand-gated sodium channel activity"/>
    <property type="evidence" value="ECO:0007669"/>
    <property type="project" value="TreeGrafter"/>
</dbReference>
<dbReference type="Gene3D" id="2.60.470.10">
    <property type="entry name" value="Acid-sensing ion channels like domains"/>
    <property type="match status" value="1"/>
</dbReference>
<evidence type="ECO:0000313" key="15">
    <source>
        <dbReference type="Proteomes" id="UP000887566"/>
    </source>
</evidence>
<dbReference type="PRINTS" id="PR01078">
    <property type="entry name" value="AMINACHANNEL"/>
</dbReference>
<evidence type="ECO:0000256" key="1">
    <source>
        <dbReference type="ARBA" id="ARBA00004141"/>
    </source>
</evidence>
<evidence type="ECO:0000256" key="2">
    <source>
        <dbReference type="ARBA" id="ARBA00007193"/>
    </source>
</evidence>
<dbReference type="PANTHER" id="PTHR11690">
    <property type="entry name" value="AMILORIDE-SENSITIVE SODIUM CHANNEL-RELATED"/>
    <property type="match status" value="1"/>
</dbReference>
<proteinExistence type="inferred from homology"/>
<protein>
    <submittedName>
        <fullName evidence="16">Uncharacterized protein</fullName>
    </submittedName>
</protein>
<keyword evidence="11 13" id="KW-0739">Sodium transport</keyword>
<comment type="similarity">
    <text evidence="2 13">Belongs to the amiloride-sensitive sodium channel (TC 1.A.6) family.</text>
</comment>
<evidence type="ECO:0000256" key="8">
    <source>
        <dbReference type="ARBA" id="ARBA00023065"/>
    </source>
</evidence>
<feature type="transmembrane region" description="Helical" evidence="14">
    <location>
        <begin position="49"/>
        <end position="69"/>
    </location>
</feature>
<dbReference type="PANTHER" id="PTHR11690:SF282">
    <property type="entry name" value="DEGENERIN-LIKE PROTEIN ASIC-1"/>
    <property type="match status" value="1"/>
</dbReference>